<accession>A0ABR0K8B6</accession>
<keyword evidence="3" id="KW-1185">Reference proteome</keyword>
<dbReference type="PANTHER" id="PTHR43591:SF24">
    <property type="entry name" value="2-METHOXY-6-POLYPRENYL-1,4-BENZOQUINOL METHYLASE, MITOCHONDRIAL"/>
    <property type="match status" value="1"/>
</dbReference>
<dbReference type="CDD" id="cd02440">
    <property type="entry name" value="AdoMet_MTases"/>
    <property type="match status" value="1"/>
</dbReference>
<evidence type="ECO:0000313" key="2">
    <source>
        <dbReference type="EMBL" id="KAK5091947.1"/>
    </source>
</evidence>
<reference evidence="2 3" key="1">
    <citation type="submission" date="2023-08" db="EMBL/GenBank/DDBJ databases">
        <title>Black Yeasts Isolated from many extreme environments.</title>
        <authorList>
            <person name="Coleine C."/>
            <person name="Stajich J.E."/>
            <person name="Selbmann L."/>
        </authorList>
    </citation>
    <scope>NUCLEOTIDE SEQUENCE [LARGE SCALE GENOMIC DNA]</scope>
    <source>
        <strain evidence="2 3">CCFEE 5885</strain>
    </source>
</reference>
<dbReference type="PANTHER" id="PTHR43591">
    <property type="entry name" value="METHYLTRANSFERASE"/>
    <property type="match status" value="1"/>
</dbReference>
<dbReference type="InterPro" id="IPR029063">
    <property type="entry name" value="SAM-dependent_MTases_sf"/>
</dbReference>
<name>A0ABR0K8B6_9EURO</name>
<protein>
    <recommendedName>
        <fullName evidence="1">Methyltransferase domain-containing protein</fullName>
    </recommendedName>
</protein>
<gene>
    <name evidence="2" type="ORF">LTR24_005724</name>
</gene>
<evidence type="ECO:0000259" key="1">
    <source>
        <dbReference type="Pfam" id="PF13649"/>
    </source>
</evidence>
<evidence type="ECO:0000313" key="3">
    <source>
        <dbReference type="Proteomes" id="UP001345013"/>
    </source>
</evidence>
<organism evidence="2 3">
    <name type="scientific">Lithohypha guttulata</name>
    <dbReference type="NCBI Taxonomy" id="1690604"/>
    <lineage>
        <taxon>Eukaryota</taxon>
        <taxon>Fungi</taxon>
        <taxon>Dikarya</taxon>
        <taxon>Ascomycota</taxon>
        <taxon>Pezizomycotina</taxon>
        <taxon>Eurotiomycetes</taxon>
        <taxon>Chaetothyriomycetidae</taxon>
        <taxon>Chaetothyriales</taxon>
        <taxon>Trichomeriaceae</taxon>
        <taxon>Lithohypha</taxon>
    </lineage>
</organism>
<dbReference type="InterPro" id="IPR041698">
    <property type="entry name" value="Methyltransf_25"/>
</dbReference>
<proteinExistence type="predicted"/>
<dbReference type="SUPFAM" id="SSF53335">
    <property type="entry name" value="S-adenosyl-L-methionine-dependent methyltransferases"/>
    <property type="match status" value="1"/>
</dbReference>
<feature type="domain" description="Methyltransferase" evidence="1">
    <location>
        <begin position="56"/>
        <end position="165"/>
    </location>
</feature>
<dbReference type="Proteomes" id="UP001345013">
    <property type="component" value="Unassembled WGS sequence"/>
</dbReference>
<comment type="caution">
    <text evidence="2">The sequence shown here is derived from an EMBL/GenBank/DDBJ whole genome shotgun (WGS) entry which is preliminary data.</text>
</comment>
<dbReference type="EMBL" id="JAVRRG010000067">
    <property type="protein sequence ID" value="KAK5091947.1"/>
    <property type="molecule type" value="Genomic_DNA"/>
</dbReference>
<sequence>MSATDQSQNETANRILWNDPKFAAGYKIGEQFTGEYAHDLCLQMGIQSYSAPIRFLDLACGTGIVIKKALAILQSSQSARPSPEDKFTFADLSPELLKVVRSRVVSEDWPISEEAKNMEVVEVNMTDTKLPSDAYTHVGCNFGPGIAPDPDRTLGECYRMLSPGGVAGWTAWQSSGWLPDLTKATTEIRESAARKCAEGNGTEEDQKLSKLPDAITSEGMIAGFAGVNHAKLRADEVPEAQLPRWEKEDWFRARVEKAGFVDVNINIVKKDSKISVEDAYSMIQPLTGILSTFWTEQQRKHIEGADLRGRIKEWFDQHLDVKDGKVQSWGGWQAMVITAKKPQ</sequence>
<dbReference type="Gene3D" id="3.40.50.150">
    <property type="entry name" value="Vaccinia Virus protein VP39"/>
    <property type="match status" value="1"/>
</dbReference>
<dbReference type="Pfam" id="PF13649">
    <property type="entry name" value="Methyltransf_25"/>
    <property type="match status" value="1"/>
</dbReference>